<accession>A0A0L6JXD4</accession>
<gene>
    <name evidence="1" type="ORF">Bccel_5796</name>
    <name evidence="2" type="ORF">Bccel_5801</name>
</gene>
<sequence>MSQSQAYNDLINQVNATGMQKMDGYNPDTLDEIYDNERDSAEDIIWKAFQDGDSGVSIFLPKLRKYNGIDELENSLLKCIIPSGRSIELARALYTYSKDEKYLDIFVANLQSNDESHRITVLTKLMEFSPSDKIFEIFGNSCLNDLSKIARSTAATGLLYCKGHIKNPFNIMEVMQKTTLKKLLTDDKVQERQKNINALRDEKLK</sequence>
<proteinExistence type="predicted"/>
<evidence type="ECO:0000313" key="2">
    <source>
        <dbReference type="EMBL" id="KNY30521.1"/>
    </source>
</evidence>
<dbReference type="EMBL" id="LGTC01000001">
    <property type="protein sequence ID" value="KNY30521.1"/>
    <property type="molecule type" value="Genomic_DNA"/>
</dbReference>
<evidence type="ECO:0000313" key="1">
    <source>
        <dbReference type="EMBL" id="KNY30516.1"/>
    </source>
</evidence>
<organism evidence="1 3">
    <name type="scientific">Pseudobacteroides cellulosolvens ATCC 35603 = DSM 2933</name>
    <dbReference type="NCBI Taxonomy" id="398512"/>
    <lineage>
        <taxon>Bacteria</taxon>
        <taxon>Bacillati</taxon>
        <taxon>Bacillota</taxon>
        <taxon>Clostridia</taxon>
        <taxon>Eubacteriales</taxon>
        <taxon>Oscillospiraceae</taxon>
        <taxon>Pseudobacteroides</taxon>
    </lineage>
</organism>
<dbReference type="EMBL" id="LGTC01000001">
    <property type="protein sequence ID" value="KNY30516.1"/>
    <property type="molecule type" value="Genomic_DNA"/>
</dbReference>
<dbReference type="RefSeq" id="WP_036946065.1">
    <property type="nucleotide sequence ID" value="NZ_JQKC01000112.1"/>
</dbReference>
<dbReference type="Proteomes" id="UP000036923">
    <property type="component" value="Unassembled WGS sequence"/>
</dbReference>
<dbReference type="eggNOG" id="ENOG502ZPG8">
    <property type="taxonomic scope" value="Bacteria"/>
</dbReference>
<name>A0A0L6JXD4_9FIRM</name>
<evidence type="ECO:0000313" key="3">
    <source>
        <dbReference type="Proteomes" id="UP000036923"/>
    </source>
</evidence>
<protein>
    <recommendedName>
        <fullName evidence="4">HEAT repeat domain-containing protein</fullName>
    </recommendedName>
</protein>
<comment type="caution">
    <text evidence="1">The sequence shown here is derived from an EMBL/GenBank/DDBJ whole genome shotgun (WGS) entry which is preliminary data.</text>
</comment>
<dbReference type="OrthoDB" id="2046421at2"/>
<reference evidence="3" key="2">
    <citation type="submission" date="2015-07" db="EMBL/GenBank/DDBJ databases">
        <title>Near-Complete Genome Sequence of the Cellulolytic Bacterium Bacteroides (Pseudobacteroides) cellulosolvens ATCC 35603.</title>
        <authorList>
            <person name="Dassa B."/>
            <person name="Utturkar S.M."/>
            <person name="Klingeman D.M."/>
            <person name="Hurt R.A."/>
            <person name="Keller M."/>
            <person name="Xu J."/>
            <person name="Reddy Y.H.K."/>
            <person name="Borovok I."/>
            <person name="Grinberg I.R."/>
            <person name="Lamed R."/>
            <person name="Zhivin O."/>
            <person name="Bayer E.A."/>
            <person name="Brown S.D."/>
        </authorList>
    </citation>
    <scope>NUCLEOTIDE SEQUENCE [LARGE SCALE GENOMIC DNA]</scope>
    <source>
        <strain evidence="3">DSM 2933</strain>
    </source>
</reference>
<keyword evidence="3" id="KW-1185">Reference proteome</keyword>
<evidence type="ECO:0008006" key="4">
    <source>
        <dbReference type="Google" id="ProtNLM"/>
    </source>
</evidence>
<dbReference type="STRING" id="398512.Bccel_5796"/>
<reference evidence="1" key="1">
    <citation type="submission" date="2015-07" db="EMBL/GenBank/DDBJ databases">
        <title>MeaNS - Measles Nucleotide Surveillance Program.</title>
        <authorList>
            <person name="Tran T."/>
            <person name="Druce J."/>
        </authorList>
    </citation>
    <scope>NUCLEOTIDE SEQUENCE</scope>
    <source>
        <strain evidence="1">DSM 2933</strain>
    </source>
</reference>
<dbReference type="AlphaFoldDB" id="A0A0L6JXD4"/>